<dbReference type="InterPro" id="IPR009902">
    <property type="entry name" value="DUF1442"/>
</dbReference>
<dbReference type="AlphaFoldDB" id="A0AAD3RXT0"/>
<accession>A0AAD3RXT0</accession>
<dbReference type="Proteomes" id="UP001279734">
    <property type="component" value="Unassembled WGS sequence"/>
</dbReference>
<name>A0AAD3RXT0_NEPGR</name>
<gene>
    <name evidence="1" type="ORF">Nepgr_002428</name>
</gene>
<protein>
    <recommendedName>
        <fullName evidence="3">DUF1442 family protein</fullName>
    </recommendedName>
</protein>
<comment type="caution">
    <text evidence="1">The sequence shown here is derived from an EMBL/GenBank/DDBJ whole genome shotgun (WGS) entry which is preliminary data.</text>
</comment>
<dbReference type="EMBL" id="BSYO01000002">
    <property type="protein sequence ID" value="GMH00589.1"/>
    <property type="molecule type" value="Genomic_DNA"/>
</dbReference>
<evidence type="ECO:0000313" key="2">
    <source>
        <dbReference type="Proteomes" id="UP001279734"/>
    </source>
</evidence>
<evidence type="ECO:0000313" key="1">
    <source>
        <dbReference type="EMBL" id="GMH00589.1"/>
    </source>
</evidence>
<dbReference type="PANTHER" id="PTHR33593">
    <property type="entry name" value="DUF1442 FAMILY PROTEIN"/>
    <property type="match status" value="1"/>
</dbReference>
<proteinExistence type="predicted"/>
<sequence length="231" mass="24869">MAKAEATFLAERTQLMKLVWTPETAAKSYIDTVKSCVNIGDSGAAELISAMAGGYNSRLMVEAWSAGDEFGVSIGLAVARSHTGGRHVCIVPDERSKMKYVEAMQDTGRSPEVLVGDVKPAMEGLVDVDFLVVDCRRNDFGEMSQYAKFGNRGAVVVCKNVRGRSIGGWHGGVGGGGGRRVVYSKLLPAGEGLMEIAHVAMNDGTVNSGKRFGRWIILVDQKSGEEHVFRR</sequence>
<organism evidence="1 2">
    <name type="scientific">Nepenthes gracilis</name>
    <name type="common">Slender pitcher plant</name>
    <dbReference type="NCBI Taxonomy" id="150966"/>
    <lineage>
        <taxon>Eukaryota</taxon>
        <taxon>Viridiplantae</taxon>
        <taxon>Streptophyta</taxon>
        <taxon>Embryophyta</taxon>
        <taxon>Tracheophyta</taxon>
        <taxon>Spermatophyta</taxon>
        <taxon>Magnoliopsida</taxon>
        <taxon>eudicotyledons</taxon>
        <taxon>Gunneridae</taxon>
        <taxon>Pentapetalae</taxon>
        <taxon>Caryophyllales</taxon>
        <taxon>Nepenthaceae</taxon>
        <taxon>Nepenthes</taxon>
    </lineage>
</organism>
<reference evidence="1" key="1">
    <citation type="submission" date="2023-05" db="EMBL/GenBank/DDBJ databases">
        <title>Nepenthes gracilis genome sequencing.</title>
        <authorList>
            <person name="Fukushima K."/>
        </authorList>
    </citation>
    <scope>NUCLEOTIDE SEQUENCE</scope>
    <source>
        <strain evidence="1">SING2019-196</strain>
    </source>
</reference>
<dbReference type="PANTHER" id="PTHR33593:SF2">
    <property type="entry name" value="ANKYRIN REPEAT_KH DOMAIN PROTEIN (DUF1442)"/>
    <property type="match status" value="1"/>
</dbReference>
<keyword evidence="2" id="KW-1185">Reference proteome</keyword>
<evidence type="ECO:0008006" key="3">
    <source>
        <dbReference type="Google" id="ProtNLM"/>
    </source>
</evidence>
<dbReference type="Pfam" id="PF07279">
    <property type="entry name" value="DUF1442"/>
    <property type="match status" value="1"/>
</dbReference>